<accession>A0ABD0KHN3</accession>
<evidence type="ECO:0000256" key="2">
    <source>
        <dbReference type="ARBA" id="ARBA00022448"/>
    </source>
</evidence>
<evidence type="ECO:0000313" key="8">
    <source>
        <dbReference type="EMBL" id="KAK7486500.1"/>
    </source>
</evidence>
<dbReference type="Pfam" id="PF00209">
    <property type="entry name" value="SNF"/>
    <property type="match status" value="2"/>
</dbReference>
<evidence type="ECO:0000313" key="9">
    <source>
        <dbReference type="Proteomes" id="UP001519460"/>
    </source>
</evidence>
<keyword evidence="6" id="KW-0479">Metal-binding</keyword>
<comment type="caution">
    <text evidence="8">The sequence shown here is derived from an EMBL/GenBank/DDBJ whole genome shotgun (WGS) entry which is preliminary data.</text>
</comment>
<feature type="transmembrane region" description="Helical" evidence="7">
    <location>
        <begin position="332"/>
        <end position="357"/>
    </location>
</feature>
<dbReference type="GO" id="GO:0016020">
    <property type="term" value="C:membrane"/>
    <property type="evidence" value="ECO:0007669"/>
    <property type="project" value="UniProtKB-SubCell"/>
</dbReference>
<feature type="transmembrane region" description="Helical" evidence="7">
    <location>
        <begin position="205"/>
        <end position="227"/>
    </location>
</feature>
<evidence type="ECO:0000256" key="7">
    <source>
        <dbReference type="SAM" id="Phobius"/>
    </source>
</evidence>
<dbReference type="InterPro" id="IPR000175">
    <property type="entry name" value="Na/ntran_symport"/>
</dbReference>
<dbReference type="PANTHER" id="PTHR11616">
    <property type="entry name" value="SODIUM/CHLORIDE DEPENDENT TRANSPORTER"/>
    <property type="match status" value="1"/>
</dbReference>
<keyword evidence="5 7" id="KW-0472">Membrane</keyword>
<keyword evidence="4 7" id="KW-1133">Transmembrane helix</keyword>
<feature type="transmembrane region" description="Helical" evidence="7">
    <location>
        <begin position="378"/>
        <end position="397"/>
    </location>
</feature>
<evidence type="ECO:0000256" key="6">
    <source>
        <dbReference type="PIRSR" id="PIRSR600175-1"/>
    </source>
</evidence>
<feature type="transmembrane region" description="Helical" evidence="7">
    <location>
        <begin position="6"/>
        <end position="24"/>
    </location>
</feature>
<keyword evidence="6" id="KW-0915">Sodium</keyword>
<organism evidence="8 9">
    <name type="scientific">Batillaria attramentaria</name>
    <dbReference type="NCBI Taxonomy" id="370345"/>
    <lineage>
        <taxon>Eukaryota</taxon>
        <taxon>Metazoa</taxon>
        <taxon>Spiralia</taxon>
        <taxon>Lophotrochozoa</taxon>
        <taxon>Mollusca</taxon>
        <taxon>Gastropoda</taxon>
        <taxon>Caenogastropoda</taxon>
        <taxon>Sorbeoconcha</taxon>
        <taxon>Cerithioidea</taxon>
        <taxon>Batillariidae</taxon>
        <taxon>Batillaria</taxon>
    </lineage>
</organism>
<gene>
    <name evidence="8" type="ORF">BaRGS_00022301</name>
</gene>
<comment type="subcellular location">
    <subcellularLocation>
        <location evidence="1">Membrane</location>
        <topology evidence="1">Multi-pass membrane protein</topology>
    </subcellularLocation>
</comment>
<dbReference type="PANTHER" id="PTHR11616:SF309">
    <property type="entry name" value="TRANSPORTER"/>
    <property type="match status" value="1"/>
</dbReference>
<dbReference type="Proteomes" id="UP001519460">
    <property type="component" value="Unassembled WGS sequence"/>
</dbReference>
<dbReference type="AlphaFoldDB" id="A0ABD0KHN3"/>
<proteinExistence type="predicted"/>
<feature type="transmembrane region" description="Helical" evidence="7">
    <location>
        <begin position="417"/>
        <end position="440"/>
    </location>
</feature>
<dbReference type="EMBL" id="JACVVK020000178">
    <property type="protein sequence ID" value="KAK7486500.1"/>
    <property type="molecule type" value="Genomic_DNA"/>
</dbReference>
<sequence>AFLLPYFICIVIIGVPLLFLETALGQFMRRGVVGIWNICPLFKGLGVSTVLYGLLLSSYYNVIMTWVGYYFVMSFFPKLPWAQRKHGRDAEICVESSVVTEPENRNASYNATSYASNASYNDSLYAETGSVCLHLLASLAVVWIVSYFLTWKGIRWSGKVVYFTATFPYVLMLVLLIQSARQPGAGDGIVFYLRPRFEALGSAQVWFEAASQVLFSYAVALGIWPAFGSYCPFNSNCYRNSLIVSACNSLTSFLSGFVVFTMLGHMAHLLQQPIDSVATSVLEGVMTALMDIFPRRLRRRKCVLVVHCIVSFLLGISMITQGGMYVFQLVDYYLFGAFVPQVLCLLQVIAVAMVYGVNRFYDNITLMIGYRINPWMKISWLVLTPLSLLMIMGFQLASFKPLRYNKTYVYPDWANVLGYIMTAAVIAIIPVYAVIVLIGSQGSILERLRKTTQPRITHNSVPSFDLKDDGLFGEGCQMTAADDDVITHVI</sequence>
<keyword evidence="9" id="KW-1185">Reference proteome</keyword>
<feature type="transmembrane region" description="Helical" evidence="7">
    <location>
        <begin position="242"/>
        <end position="263"/>
    </location>
</feature>
<feature type="binding site" evidence="6">
    <location>
        <position position="216"/>
    </location>
    <ligand>
        <name>Na(+)</name>
        <dbReference type="ChEBI" id="CHEBI:29101"/>
        <label>1</label>
    </ligand>
</feature>
<reference evidence="8 9" key="1">
    <citation type="journal article" date="2023" name="Sci. Data">
        <title>Genome assembly of the Korean intertidal mud-creeper Batillaria attramentaria.</title>
        <authorList>
            <person name="Patra A.K."/>
            <person name="Ho P.T."/>
            <person name="Jun S."/>
            <person name="Lee S.J."/>
            <person name="Kim Y."/>
            <person name="Won Y.J."/>
        </authorList>
    </citation>
    <scope>NUCLEOTIDE SEQUENCE [LARGE SCALE GENOMIC DNA]</scope>
    <source>
        <strain evidence="8">Wonlab-2016</strain>
    </source>
</reference>
<evidence type="ECO:0000256" key="5">
    <source>
        <dbReference type="ARBA" id="ARBA00023136"/>
    </source>
</evidence>
<protein>
    <submittedName>
        <fullName evidence="8">Uncharacterized protein</fullName>
    </submittedName>
</protein>
<feature type="transmembrane region" description="Helical" evidence="7">
    <location>
        <begin position="131"/>
        <end position="154"/>
    </location>
</feature>
<feature type="transmembrane region" description="Helical" evidence="7">
    <location>
        <begin position="302"/>
        <end position="320"/>
    </location>
</feature>
<name>A0ABD0KHN3_9CAEN</name>
<feature type="transmembrane region" description="Helical" evidence="7">
    <location>
        <begin position="58"/>
        <end position="76"/>
    </location>
</feature>
<dbReference type="PROSITE" id="PS50267">
    <property type="entry name" value="NA_NEUROTRAN_SYMP_3"/>
    <property type="match status" value="1"/>
</dbReference>
<dbReference type="InterPro" id="IPR037272">
    <property type="entry name" value="SNS_sf"/>
</dbReference>
<evidence type="ECO:0000256" key="3">
    <source>
        <dbReference type="ARBA" id="ARBA00022692"/>
    </source>
</evidence>
<evidence type="ECO:0000256" key="4">
    <source>
        <dbReference type="ARBA" id="ARBA00022989"/>
    </source>
</evidence>
<dbReference type="PRINTS" id="PR00176">
    <property type="entry name" value="NANEUSMPORT"/>
</dbReference>
<feature type="binding site" evidence="6">
    <location>
        <position position="248"/>
    </location>
    <ligand>
        <name>Na(+)</name>
        <dbReference type="ChEBI" id="CHEBI:29101"/>
        <label>1</label>
    </ligand>
</feature>
<feature type="transmembrane region" description="Helical" evidence="7">
    <location>
        <begin position="160"/>
        <end position="177"/>
    </location>
</feature>
<keyword evidence="2" id="KW-0813">Transport</keyword>
<keyword evidence="3 7" id="KW-0812">Transmembrane</keyword>
<dbReference type="SUPFAM" id="SSF161070">
    <property type="entry name" value="SNF-like"/>
    <property type="match status" value="1"/>
</dbReference>
<feature type="non-terminal residue" evidence="8">
    <location>
        <position position="1"/>
    </location>
</feature>
<evidence type="ECO:0000256" key="1">
    <source>
        <dbReference type="ARBA" id="ARBA00004141"/>
    </source>
</evidence>